<accession>A0A3D9G0S7</accession>
<dbReference type="SUPFAM" id="SSF51126">
    <property type="entry name" value="Pectin lyase-like"/>
    <property type="match status" value="1"/>
</dbReference>
<organism evidence="6 7">
    <name type="scientific">Flavobacterium cutihirudinis</name>
    <dbReference type="NCBI Taxonomy" id="1265740"/>
    <lineage>
        <taxon>Bacteria</taxon>
        <taxon>Pseudomonadati</taxon>
        <taxon>Bacteroidota</taxon>
        <taxon>Flavobacteriia</taxon>
        <taxon>Flavobacteriales</taxon>
        <taxon>Flavobacteriaceae</taxon>
        <taxon>Flavobacterium</taxon>
    </lineage>
</organism>
<keyword evidence="2" id="KW-0677">Repeat</keyword>
<dbReference type="InterPro" id="IPR039448">
    <property type="entry name" value="Beta_helix"/>
</dbReference>
<dbReference type="Proteomes" id="UP000257004">
    <property type="component" value="Unassembled WGS sequence"/>
</dbReference>
<keyword evidence="3" id="KW-0833">Ubl conjugation pathway</keyword>
<evidence type="ECO:0000256" key="4">
    <source>
        <dbReference type="SAM" id="SignalP"/>
    </source>
</evidence>
<dbReference type="SMART" id="SM00722">
    <property type="entry name" value="CASH"/>
    <property type="match status" value="2"/>
</dbReference>
<evidence type="ECO:0000313" key="6">
    <source>
        <dbReference type="EMBL" id="RED26840.1"/>
    </source>
</evidence>
<dbReference type="InterPro" id="IPR051550">
    <property type="entry name" value="SCF-Subunits/Alg-Epimerases"/>
</dbReference>
<evidence type="ECO:0000256" key="2">
    <source>
        <dbReference type="ARBA" id="ARBA00022737"/>
    </source>
</evidence>
<dbReference type="InterPro" id="IPR006633">
    <property type="entry name" value="Carb-bd_sugar_hydrolysis-dom"/>
</dbReference>
<feature type="domain" description="Carbohydrate-binding/sugar hydrolysis" evidence="5">
    <location>
        <begin position="215"/>
        <end position="353"/>
    </location>
</feature>
<sequence length="410" mass="46296">MKLHFCLSFLLFFNCFWARTIEVGANKPVKTIKEAITLAKSGDTITVYKGVYREGNIVVDKKIILQGKNFPILDGQNKVEVLSIKADSVVVSGFKVINSGYASLNDPCGIKIYNKTGVVVKDNVLENNFFGIYVQKGTNCIIKNNTISAHQKEEQRIGNGIHCWKSENLQITANKISGHRDGIYFEFVSNSVIWRNISTANIRYGLHFMFSNDDAYISNVFKNNGAGVAVMFTKNVKMFNNYFEENWGDAAYGLLLKEISDSYIIGNKFIRNTSGIYMEGTSRVQLEKNVFKDNGWGMKIQASCMDNQIAFNNFLANTFDISTNGSLVLNHFNNNYWDKYEGYDLNRDGIGDVPFHPLSLFAVITENNPSAMLLFRSFMITLLDKSEKILPSITPDNFVDETPEMKSLQL</sequence>
<keyword evidence="4" id="KW-0732">Signal</keyword>
<dbReference type="RefSeq" id="WP_115886917.1">
    <property type="nucleotide sequence ID" value="NZ_QRDQ01000007.1"/>
</dbReference>
<dbReference type="InterPro" id="IPR006626">
    <property type="entry name" value="PbH1"/>
</dbReference>
<dbReference type="SMART" id="SM00710">
    <property type="entry name" value="PbH1"/>
    <property type="match status" value="9"/>
</dbReference>
<dbReference type="Pfam" id="PF13229">
    <property type="entry name" value="Beta_helix"/>
    <property type="match status" value="1"/>
</dbReference>
<feature type="chain" id="PRO_5017719564" evidence="4">
    <location>
        <begin position="19"/>
        <end position="410"/>
    </location>
</feature>
<evidence type="ECO:0000259" key="5">
    <source>
        <dbReference type="SMART" id="SM00722"/>
    </source>
</evidence>
<dbReference type="InterPro" id="IPR022441">
    <property type="entry name" value="Para_beta_helix_rpt-2"/>
</dbReference>
<evidence type="ECO:0000256" key="3">
    <source>
        <dbReference type="ARBA" id="ARBA00022786"/>
    </source>
</evidence>
<dbReference type="NCBIfam" id="TIGR04247">
    <property type="entry name" value="NosD_copper_fam"/>
    <property type="match status" value="1"/>
</dbReference>
<feature type="signal peptide" evidence="4">
    <location>
        <begin position="1"/>
        <end position="18"/>
    </location>
</feature>
<feature type="domain" description="Carbohydrate-binding/sugar hydrolysis" evidence="5">
    <location>
        <begin position="39"/>
        <end position="186"/>
    </location>
</feature>
<dbReference type="PANTHER" id="PTHR22990:SF15">
    <property type="entry name" value="F-BOX ONLY PROTEIN 10"/>
    <property type="match status" value="1"/>
</dbReference>
<dbReference type="InterPro" id="IPR026464">
    <property type="entry name" value="NosD_copper_fam"/>
</dbReference>
<comment type="pathway">
    <text evidence="1">Protein modification; protein ubiquitination.</text>
</comment>
<dbReference type="AlphaFoldDB" id="A0A3D9G0S7"/>
<evidence type="ECO:0000313" key="7">
    <source>
        <dbReference type="Proteomes" id="UP000257004"/>
    </source>
</evidence>
<dbReference type="OrthoDB" id="9767990at2"/>
<name>A0A3D9G0S7_9FLAO</name>
<proteinExistence type="predicted"/>
<keyword evidence="7" id="KW-1185">Reference proteome</keyword>
<dbReference type="NCBIfam" id="TIGR03804">
    <property type="entry name" value="para_beta_helix"/>
    <property type="match status" value="2"/>
</dbReference>
<dbReference type="Gene3D" id="2.160.20.10">
    <property type="entry name" value="Single-stranded right-handed beta-helix, Pectin lyase-like"/>
    <property type="match status" value="2"/>
</dbReference>
<gene>
    <name evidence="6" type="ORF">BD847_0765</name>
</gene>
<dbReference type="InterPro" id="IPR011050">
    <property type="entry name" value="Pectin_lyase_fold/virulence"/>
</dbReference>
<dbReference type="EMBL" id="QRDQ01000007">
    <property type="protein sequence ID" value="RED26840.1"/>
    <property type="molecule type" value="Genomic_DNA"/>
</dbReference>
<evidence type="ECO:0000256" key="1">
    <source>
        <dbReference type="ARBA" id="ARBA00004906"/>
    </source>
</evidence>
<dbReference type="InterPro" id="IPR007742">
    <property type="entry name" value="NosD_dom"/>
</dbReference>
<dbReference type="PANTHER" id="PTHR22990">
    <property type="entry name" value="F-BOX ONLY PROTEIN"/>
    <property type="match status" value="1"/>
</dbReference>
<reference evidence="6 7" key="1">
    <citation type="submission" date="2018-07" db="EMBL/GenBank/DDBJ databases">
        <title>Genomic Encyclopedia of Archaeal and Bacterial Type Strains, Phase II (KMG-II): from individual species to whole genera.</title>
        <authorList>
            <person name="Goeker M."/>
        </authorList>
    </citation>
    <scope>NUCLEOTIDE SEQUENCE [LARGE SCALE GENOMIC DNA]</scope>
    <source>
        <strain evidence="6 7">DSM 25795</strain>
    </source>
</reference>
<protein>
    <submittedName>
        <fullName evidence="6">Nitrous oxidase accessory protein</fullName>
    </submittedName>
</protein>
<dbReference type="InterPro" id="IPR012334">
    <property type="entry name" value="Pectin_lyas_fold"/>
</dbReference>
<comment type="caution">
    <text evidence="6">The sequence shown here is derived from an EMBL/GenBank/DDBJ whole genome shotgun (WGS) entry which is preliminary data.</text>
</comment>
<dbReference type="Pfam" id="PF05048">
    <property type="entry name" value="NosD"/>
    <property type="match status" value="1"/>
</dbReference>